<protein>
    <submittedName>
        <fullName evidence="2">F-box/FBD/LRR-repeat protein</fullName>
    </submittedName>
</protein>
<keyword evidence="3" id="KW-1185">Reference proteome</keyword>
<feature type="region of interest" description="Disordered" evidence="1">
    <location>
        <begin position="1"/>
        <end position="23"/>
    </location>
</feature>
<dbReference type="Proteomes" id="UP000634136">
    <property type="component" value="Unassembled WGS sequence"/>
</dbReference>
<gene>
    <name evidence="2" type="ORF">G2W53_033319</name>
</gene>
<organism evidence="2 3">
    <name type="scientific">Senna tora</name>
    <dbReference type="NCBI Taxonomy" id="362788"/>
    <lineage>
        <taxon>Eukaryota</taxon>
        <taxon>Viridiplantae</taxon>
        <taxon>Streptophyta</taxon>
        <taxon>Embryophyta</taxon>
        <taxon>Tracheophyta</taxon>
        <taxon>Spermatophyta</taxon>
        <taxon>Magnoliopsida</taxon>
        <taxon>eudicotyledons</taxon>
        <taxon>Gunneridae</taxon>
        <taxon>Pentapetalae</taxon>
        <taxon>rosids</taxon>
        <taxon>fabids</taxon>
        <taxon>Fabales</taxon>
        <taxon>Fabaceae</taxon>
        <taxon>Caesalpinioideae</taxon>
        <taxon>Cassia clade</taxon>
        <taxon>Senna</taxon>
    </lineage>
</organism>
<dbReference type="AlphaFoldDB" id="A0A834W8D9"/>
<evidence type="ECO:0000313" key="2">
    <source>
        <dbReference type="EMBL" id="KAF7812343.1"/>
    </source>
</evidence>
<evidence type="ECO:0000256" key="1">
    <source>
        <dbReference type="SAM" id="MobiDB-lite"/>
    </source>
</evidence>
<name>A0A834W8D9_9FABA</name>
<evidence type="ECO:0000313" key="3">
    <source>
        <dbReference type="Proteomes" id="UP000634136"/>
    </source>
</evidence>
<sequence>MSELHNSSRGGTQTKPTTSCRSRVRNQSSAIRFEDSDEISGLLEALWQSKIFFPLKDAVTTSFVSKSWLKAWTDFSALEFHFDHNGEDALEILIKSNDNSLLVLK</sequence>
<dbReference type="EMBL" id="JAAIUW010000010">
    <property type="protein sequence ID" value="KAF7812343.1"/>
    <property type="molecule type" value="Genomic_DNA"/>
</dbReference>
<proteinExistence type="predicted"/>
<comment type="caution">
    <text evidence="2">The sequence shown here is derived from an EMBL/GenBank/DDBJ whole genome shotgun (WGS) entry which is preliminary data.</text>
</comment>
<reference evidence="2" key="1">
    <citation type="submission" date="2020-09" db="EMBL/GenBank/DDBJ databases">
        <title>Genome-Enabled Discovery of Anthraquinone Biosynthesis in Senna tora.</title>
        <authorList>
            <person name="Kang S.-H."/>
            <person name="Pandey R.P."/>
            <person name="Lee C.-M."/>
            <person name="Sim J.-S."/>
            <person name="Jeong J.-T."/>
            <person name="Choi B.-S."/>
            <person name="Jung M."/>
            <person name="Ginzburg D."/>
            <person name="Zhao K."/>
            <person name="Won S.Y."/>
            <person name="Oh T.-J."/>
            <person name="Yu Y."/>
            <person name="Kim N.-H."/>
            <person name="Lee O.R."/>
            <person name="Lee T.-H."/>
            <person name="Bashyal P."/>
            <person name="Kim T.-S."/>
            <person name="Lee W.-H."/>
            <person name="Kawkins C."/>
            <person name="Kim C.-K."/>
            <person name="Kim J.S."/>
            <person name="Ahn B.O."/>
            <person name="Rhee S.Y."/>
            <person name="Sohng J.K."/>
        </authorList>
    </citation>
    <scope>NUCLEOTIDE SEQUENCE</scope>
    <source>
        <tissue evidence="2">Leaf</tissue>
    </source>
</reference>
<accession>A0A834W8D9</accession>